<feature type="domain" description="Acyltransferase 3" evidence="2">
    <location>
        <begin position="1"/>
        <end position="334"/>
    </location>
</feature>
<keyword evidence="1" id="KW-0472">Membrane</keyword>
<dbReference type="EMBL" id="MDDS01000003">
    <property type="protein sequence ID" value="ODP39722.1"/>
    <property type="molecule type" value="Genomic_DNA"/>
</dbReference>
<evidence type="ECO:0000313" key="3">
    <source>
        <dbReference type="EMBL" id="ODP39722.1"/>
    </source>
</evidence>
<accession>A0A1E3M145</accession>
<organism evidence="3 4">
    <name type="scientific">Sphingomonas turrisvirgatae</name>
    <dbReference type="NCBI Taxonomy" id="1888892"/>
    <lineage>
        <taxon>Bacteria</taxon>
        <taxon>Pseudomonadati</taxon>
        <taxon>Pseudomonadota</taxon>
        <taxon>Alphaproteobacteria</taxon>
        <taxon>Sphingomonadales</taxon>
        <taxon>Sphingomonadaceae</taxon>
        <taxon>Sphingomonas</taxon>
    </lineage>
</organism>
<keyword evidence="1" id="KW-1133">Transmembrane helix</keyword>
<evidence type="ECO:0000256" key="1">
    <source>
        <dbReference type="SAM" id="Phobius"/>
    </source>
</evidence>
<proteinExistence type="predicted"/>
<feature type="transmembrane region" description="Helical" evidence="1">
    <location>
        <begin position="222"/>
        <end position="239"/>
    </location>
</feature>
<dbReference type="STRING" id="1888892.BFL28_08825"/>
<dbReference type="Proteomes" id="UP000094487">
    <property type="component" value="Unassembled WGS sequence"/>
</dbReference>
<gene>
    <name evidence="3" type="ORF">BFL28_08825</name>
</gene>
<evidence type="ECO:0000259" key="2">
    <source>
        <dbReference type="Pfam" id="PF01757"/>
    </source>
</evidence>
<keyword evidence="1" id="KW-0812">Transmembrane</keyword>
<feature type="transmembrane region" description="Helical" evidence="1">
    <location>
        <begin position="153"/>
        <end position="173"/>
    </location>
</feature>
<feature type="transmembrane region" description="Helical" evidence="1">
    <location>
        <begin position="185"/>
        <end position="210"/>
    </location>
</feature>
<comment type="caution">
    <text evidence="3">The sequence shown here is derived from an EMBL/GenBank/DDBJ whole genome shotgun (WGS) entry which is preliminary data.</text>
</comment>
<keyword evidence="4" id="KW-1185">Reference proteome</keyword>
<dbReference type="PANTHER" id="PTHR23028">
    <property type="entry name" value="ACETYLTRANSFERASE"/>
    <property type="match status" value="1"/>
</dbReference>
<evidence type="ECO:0000313" key="4">
    <source>
        <dbReference type="Proteomes" id="UP000094487"/>
    </source>
</evidence>
<dbReference type="Pfam" id="PF01757">
    <property type="entry name" value="Acyl_transf_3"/>
    <property type="match status" value="1"/>
</dbReference>
<feature type="transmembrane region" description="Helical" evidence="1">
    <location>
        <begin position="315"/>
        <end position="334"/>
    </location>
</feature>
<reference evidence="3 4" key="1">
    <citation type="submission" date="2016-08" db="EMBL/GenBank/DDBJ databases">
        <title>Draft genome of the agarase producing Sphingomonas sp. MCT13.</title>
        <authorList>
            <person name="D'Andrea M.M."/>
            <person name="Rossolini G.M."/>
            <person name="Thaller M.C."/>
        </authorList>
    </citation>
    <scope>NUCLEOTIDE SEQUENCE [LARGE SCALE GENOMIC DNA]</scope>
    <source>
        <strain evidence="3 4">MCT13</strain>
    </source>
</reference>
<feature type="transmembrane region" description="Helical" evidence="1">
    <location>
        <begin position="41"/>
        <end position="59"/>
    </location>
</feature>
<feature type="transmembrane region" description="Helical" evidence="1">
    <location>
        <begin position="80"/>
        <end position="102"/>
    </location>
</feature>
<dbReference type="InterPro" id="IPR002656">
    <property type="entry name" value="Acyl_transf_3_dom"/>
</dbReference>
<feature type="transmembrane region" description="Helical" evidence="1">
    <location>
        <begin position="285"/>
        <end position="303"/>
    </location>
</feature>
<dbReference type="AlphaFoldDB" id="A0A1E3M145"/>
<name>A0A1E3M145_9SPHN</name>
<dbReference type="GO" id="GO:0016747">
    <property type="term" value="F:acyltransferase activity, transferring groups other than amino-acyl groups"/>
    <property type="evidence" value="ECO:0007669"/>
    <property type="project" value="InterPro"/>
</dbReference>
<dbReference type="InterPro" id="IPR050879">
    <property type="entry name" value="Acyltransferase_3"/>
</dbReference>
<protein>
    <recommendedName>
        <fullName evidence="2">Acyltransferase 3 domain-containing protein</fullName>
    </recommendedName>
</protein>
<sequence length="362" mass="40073">MDAMRCVLATAVAFAHAWYLLIEDFRQPASVPATAGYLLAGYSHACVILFFVLSGFWITRSVSRRLDRGWRWQPYLIDRLSRLGIVLVPALALGGMLDWIGLDLLGSTTHRGLTDTYVMRPDLADTLSWRTLLGNLLFLQTILVAPFGSNGPLWSLAFEFWFYIWCPALAVSLRSRRPSPLLITAGLIAFNPHLAISFGCWLCGTLLHWANGERDAKAPPPRGWLVLSALMFAVMLVVVRLRGLDGLELPLAAAFAVLLHTLMRVDPALPAWARPLASYGSKASFSLYAVHFPLLALMAGIVINEQRLPPTTVGMAMVAAAVSITVAFCWAFAWCTERHTGRLRDALSRMSRQRADYSSARE</sequence>